<name>H8WZ96_CANO9</name>
<keyword evidence="2" id="KW-1185">Reference proteome</keyword>
<proteinExistence type="predicted"/>
<dbReference type="EMBL" id="HE681720">
    <property type="protein sequence ID" value="CCG21764.1"/>
    <property type="molecule type" value="Genomic_DNA"/>
</dbReference>
<evidence type="ECO:0000313" key="1">
    <source>
        <dbReference type="EMBL" id="CCG21764.1"/>
    </source>
</evidence>
<dbReference type="RefSeq" id="XP_003867202.1">
    <property type="nucleotide sequence ID" value="XM_003867154.1"/>
</dbReference>
<dbReference type="KEGG" id="cot:CORT_0B00420"/>
<protein>
    <submittedName>
        <fullName evidence="1">Uncharacterized protein</fullName>
    </submittedName>
</protein>
<sequence length="319" mass="37161">MSKTNTAKKLMNLLYKETASNLQSSQSLPRITRQLYNEPDDDSDILSMDPLSTYQSTKRKLPATEALKTDNRSVPIKSNILSFKAVNSFITKQDFQNLLPKDHNLTYSINPANNFEIIKKRQGKLLQFQNEYVLIFKNHLNARVYQLETQSKLINGIPTRFEYQSIDIIKDLVPPKLRVSNHQLLINQINSLKQVSPELTEPTLLPLYDESYPILSNLINATNRRKSILIHNWPFGLKQNLVIDSLWNYNLSIDEMTPPIEPIYSNIMQEINIIKMNFKTESDALRFIHNFHGTKWLKLQNFRKVEEKVSHLPLFCEML</sequence>
<evidence type="ECO:0000313" key="2">
    <source>
        <dbReference type="Proteomes" id="UP000005018"/>
    </source>
</evidence>
<gene>
    <name evidence="1" type="ORF">CORT_0B00420</name>
</gene>
<dbReference type="eggNOG" id="ENOG502S1JX">
    <property type="taxonomic scope" value="Eukaryota"/>
</dbReference>
<organism evidence="1 2">
    <name type="scientific">Candida orthopsilosis (strain 90-125)</name>
    <name type="common">Yeast</name>
    <dbReference type="NCBI Taxonomy" id="1136231"/>
    <lineage>
        <taxon>Eukaryota</taxon>
        <taxon>Fungi</taxon>
        <taxon>Dikarya</taxon>
        <taxon>Ascomycota</taxon>
        <taxon>Saccharomycotina</taxon>
        <taxon>Pichiomycetes</taxon>
        <taxon>Debaryomycetaceae</taxon>
        <taxon>Candida/Lodderomyces clade</taxon>
        <taxon>Candida</taxon>
    </lineage>
</organism>
<dbReference type="OrthoDB" id="3980520at2759"/>
<dbReference type="GeneID" id="14538287"/>
<dbReference type="Proteomes" id="UP000005018">
    <property type="component" value="Chromosome 2"/>
</dbReference>
<dbReference type="AlphaFoldDB" id="H8WZ96"/>
<accession>H8WZ96</accession>
<reference evidence="1 2" key="1">
    <citation type="journal article" date="2012" name="PLoS ONE">
        <title>Sequence and analysis of the genome of the pathogenic yeast Candida orthopsilosis.</title>
        <authorList>
            <person name="Riccombeni A."/>
            <person name="Vidanes G."/>
            <person name="Proux-Wera E."/>
            <person name="Wolfe K.H."/>
            <person name="Butler G."/>
        </authorList>
    </citation>
    <scope>NUCLEOTIDE SEQUENCE [LARGE SCALE GENOMIC DNA]</scope>
    <source>
        <strain evidence="1 2">Co 90-125</strain>
    </source>
</reference>
<dbReference type="HOGENOM" id="CLU_065835_0_0_1"/>